<accession>A0A8W8N832</accession>
<evidence type="ECO:0000313" key="3">
    <source>
        <dbReference type="Proteomes" id="UP000005408"/>
    </source>
</evidence>
<sequence length="365" mass="43397">MSRTIRTSSSGSARKEQMMAIENEMYPATETKVNKDRKRNVDENIRIEVLEEKIKIDSKNHEKEKRKITSEKDEAVKSLGAENEDLKIEVANKKDKIRQLNIANDKKEFLLKEKNKQVKELLQERDELKQRADDLQREISRLEDTRREMSEKFKETTTTVEKQQEELRIMKVKIDDLKEELALVRAERDARDAREEQLLSHMKSMETKMEEINRNAKAQVKEQERRMDEREKKRDEEAKRRERLLNEEWERREAKREEDARRNNQRMYDQLDRVLGEVLNSKTELRREIREHSKPKNDGFVITESKNLQVQSGNHYYMGPTSPSRKKPETLSRGKVQPQIRFSFPSSIGVSLPRSGINNKMPNYK</sequence>
<dbReference type="OMA" id="VGNKREQ"/>
<dbReference type="EnsemblMetazoa" id="G475.1">
    <property type="protein sequence ID" value="G475.1:cds"/>
    <property type="gene ID" value="G475"/>
</dbReference>
<dbReference type="AlphaFoldDB" id="A0A8W8N832"/>
<dbReference type="OrthoDB" id="6158963at2759"/>
<feature type="compositionally biased region" description="Polar residues" evidence="1">
    <location>
        <begin position="1"/>
        <end position="12"/>
    </location>
</feature>
<proteinExistence type="predicted"/>
<evidence type="ECO:0000256" key="1">
    <source>
        <dbReference type="SAM" id="MobiDB-lite"/>
    </source>
</evidence>
<feature type="region of interest" description="Disordered" evidence="1">
    <location>
        <begin position="202"/>
        <end position="243"/>
    </location>
</feature>
<organism evidence="2 3">
    <name type="scientific">Magallana gigas</name>
    <name type="common">Pacific oyster</name>
    <name type="synonym">Crassostrea gigas</name>
    <dbReference type="NCBI Taxonomy" id="29159"/>
    <lineage>
        <taxon>Eukaryota</taxon>
        <taxon>Metazoa</taxon>
        <taxon>Spiralia</taxon>
        <taxon>Lophotrochozoa</taxon>
        <taxon>Mollusca</taxon>
        <taxon>Bivalvia</taxon>
        <taxon>Autobranchia</taxon>
        <taxon>Pteriomorphia</taxon>
        <taxon>Ostreida</taxon>
        <taxon>Ostreoidea</taxon>
        <taxon>Ostreidae</taxon>
        <taxon>Magallana</taxon>
    </lineage>
</organism>
<reference evidence="2" key="1">
    <citation type="submission" date="2022-08" db="UniProtKB">
        <authorList>
            <consortium name="EnsemblMetazoa"/>
        </authorList>
    </citation>
    <scope>IDENTIFICATION</scope>
    <source>
        <strain evidence="2">05x7-T-G4-1.051#20</strain>
    </source>
</reference>
<feature type="region of interest" description="Disordered" evidence="1">
    <location>
        <begin position="1"/>
        <end position="41"/>
    </location>
</feature>
<dbReference type="Proteomes" id="UP000005408">
    <property type="component" value="Unassembled WGS sequence"/>
</dbReference>
<keyword evidence="3" id="KW-1185">Reference proteome</keyword>
<evidence type="ECO:0000313" key="2">
    <source>
        <dbReference type="EnsemblMetazoa" id="G475.1:cds"/>
    </source>
</evidence>
<protein>
    <submittedName>
        <fullName evidence="2">Uncharacterized protein</fullName>
    </submittedName>
</protein>
<feature type="region of interest" description="Disordered" evidence="1">
    <location>
        <begin position="311"/>
        <end position="342"/>
    </location>
</feature>
<name>A0A8W8N832_MAGGI</name>